<organism evidence="7 8">
    <name type="scientific">Flammeovirga yaeyamensis</name>
    <dbReference type="NCBI Taxonomy" id="367791"/>
    <lineage>
        <taxon>Bacteria</taxon>
        <taxon>Pseudomonadati</taxon>
        <taxon>Bacteroidota</taxon>
        <taxon>Cytophagia</taxon>
        <taxon>Cytophagales</taxon>
        <taxon>Flammeovirgaceae</taxon>
        <taxon>Flammeovirga</taxon>
    </lineage>
</organism>
<evidence type="ECO:0000256" key="3">
    <source>
        <dbReference type="ARBA" id="ARBA00022692"/>
    </source>
</evidence>
<feature type="transmembrane region" description="Helical" evidence="6">
    <location>
        <begin position="337"/>
        <end position="356"/>
    </location>
</feature>
<dbReference type="InterPro" id="IPR002797">
    <property type="entry name" value="Polysacc_synth"/>
</dbReference>
<reference evidence="7 8" key="1">
    <citation type="submission" date="2021-05" db="EMBL/GenBank/DDBJ databases">
        <title>Comparative genomic studies on the polysaccharide-degrading batcterial strains of the Flammeovirga genus.</title>
        <authorList>
            <person name="Zewei F."/>
            <person name="Zheng Z."/>
            <person name="Yu L."/>
            <person name="Ruyue G."/>
            <person name="Yanhong M."/>
            <person name="Yuanyuan C."/>
            <person name="Jingyan G."/>
            <person name="Wenjun H."/>
        </authorList>
    </citation>
    <scope>NUCLEOTIDE SEQUENCE [LARGE SCALE GENOMIC DNA]</scope>
    <source>
        <strain evidence="7 8">NBRC:100898</strain>
    </source>
</reference>
<dbReference type="RefSeq" id="WP_169663279.1">
    <property type="nucleotide sequence ID" value="NZ_CP076132.1"/>
</dbReference>
<protein>
    <submittedName>
        <fullName evidence="7">Oligosaccharide flippase family protein</fullName>
    </submittedName>
</protein>
<dbReference type="GO" id="GO:0005886">
    <property type="term" value="C:plasma membrane"/>
    <property type="evidence" value="ECO:0007669"/>
    <property type="project" value="UniProtKB-SubCell"/>
</dbReference>
<evidence type="ECO:0000256" key="4">
    <source>
        <dbReference type="ARBA" id="ARBA00022989"/>
    </source>
</evidence>
<sequence length="445" mass="50772">MVSSIYQKFNNWIKKDGVYSILKNINWLFFDRILRMLGGLLINAWVSRYLGAYNMGIWDISLSVSNLFIVFSAFGFERLLIKNLVDVDDNTRNQHLSVAFTVRLIVSLVAFLLSGIILQLLAEGNSTRIMIGWLISSSIFLSVFDVITTKFQADLLSKYIVIAKGTGFIIGSLLKVYFILENYPLEYFVGSFLIELVIGFIILMYIYLKKYNHHQYKFTKKVFLEYWSTFFPLLISSLAYIIYTKVDQIMIDRLLDETAVGIYTRAVKLSDISVAIYAIIANSLFPELTKQSQQGIKQLHHSFERLSSMLTGVAYVGVIFVLISSHFVINLLYGEEYLGAISNLNILILGSIALYNGGMRGNYLILRNQKKIILITSFLSIFINAALNYVLIPLYSTNGAAIASVITLFSTNIFINLLFKETRTIGKLQLRSLFLYYFIKKSLKK</sequence>
<keyword evidence="3 6" id="KW-0812">Transmembrane</keyword>
<evidence type="ECO:0000256" key="2">
    <source>
        <dbReference type="ARBA" id="ARBA00022475"/>
    </source>
</evidence>
<keyword evidence="8" id="KW-1185">Reference proteome</keyword>
<feature type="transmembrane region" description="Helical" evidence="6">
    <location>
        <begin position="128"/>
        <end position="147"/>
    </location>
</feature>
<feature type="transmembrane region" description="Helical" evidence="6">
    <location>
        <begin position="398"/>
        <end position="419"/>
    </location>
</feature>
<dbReference type="KEGG" id="fya:KMW28_11630"/>
<feature type="transmembrane region" description="Helical" evidence="6">
    <location>
        <begin position="57"/>
        <end position="76"/>
    </location>
</feature>
<feature type="transmembrane region" description="Helical" evidence="6">
    <location>
        <begin position="186"/>
        <end position="208"/>
    </location>
</feature>
<dbReference type="CDD" id="cd13128">
    <property type="entry name" value="MATE_Wzx_like"/>
    <property type="match status" value="1"/>
</dbReference>
<dbReference type="InterPro" id="IPR050833">
    <property type="entry name" value="Poly_Biosynth_Transport"/>
</dbReference>
<dbReference type="AlphaFoldDB" id="A0AAX1MZ00"/>
<feature type="transmembrane region" description="Helical" evidence="6">
    <location>
        <begin position="306"/>
        <end position="331"/>
    </location>
</feature>
<dbReference type="PANTHER" id="PTHR30250:SF11">
    <property type="entry name" value="O-ANTIGEN TRANSPORTER-RELATED"/>
    <property type="match status" value="1"/>
</dbReference>
<dbReference type="PANTHER" id="PTHR30250">
    <property type="entry name" value="PST FAMILY PREDICTED COLANIC ACID TRANSPORTER"/>
    <property type="match status" value="1"/>
</dbReference>
<keyword evidence="5 6" id="KW-0472">Membrane</keyword>
<keyword evidence="4 6" id="KW-1133">Transmembrane helix</keyword>
<feature type="transmembrane region" description="Helical" evidence="6">
    <location>
        <begin position="96"/>
        <end position="122"/>
    </location>
</feature>
<feature type="transmembrane region" description="Helical" evidence="6">
    <location>
        <begin position="159"/>
        <end position="180"/>
    </location>
</feature>
<dbReference type="EMBL" id="CP076132">
    <property type="protein sequence ID" value="QWG00302.1"/>
    <property type="molecule type" value="Genomic_DNA"/>
</dbReference>
<accession>A0AAX1MZ00</accession>
<proteinExistence type="predicted"/>
<gene>
    <name evidence="7" type="ORF">KMW28_11630</name>
</gene>
<evidence type="ECO:0000256" key="1">
    <source>
        <dbReference type="ARBA" id="ARBA00004651"/>
    </source>
</evidence>
<comment type="subcellular location">
    <subcellularLocation>
        <location evidence="1">Cell membrane</location>
        <topology evidence="1">Multi-pass membrane protein</topology>
    </subcellularLocation>
</comment>
<evidence type="ECO:0000313" key="8">
    <source>
        <dbReference type="Proteomes" id="UP000678679"/>
    </source>
</evidence>
<dbReference type="Proteomes" id="UP000678679">
    <property type="component" value="Chromosome 1"/>
</dbReference>
<feature type="transmembrane region" description="Helical" evidence="6">
    <location>
        <begin position="372"/>
        <end position="392"/>
    </location>
</feature>
<evidence type="ECO:0000313" key="7">
    <source>
        <dbReference type="EMBL" id="QWG00302.1"/>
    </source>
</evidence>
<name>A0AAX1MZ00_9BACT</name>
<evidence type="ECO:0000256" key="6">
    <source>
        <dbReference type="SAM" id="Phobius"/>
    </source>
</evidence>
<evidence type="ECO:0000256" key="5">
    <source>
        <dbReference type="ARBA" id="ARBA00023136"/>
    </source>
</evidence>
<keyword evidence="2" id="KW-1003">Cell membrane</keyword>
<feature type="transmembrane region" description="Helical" evidence="6">
    <location>
        <begin position="229"/>
        <end position="246"/>
    </location>
</feature>
<dbReference type="Pfam" id="PF01943">
    <property type="entry name" value="Polysacc_synt"/>
    <property type="match status" value="1"/>
</dbReference>